<reference evidence="2 3" key="1">
    <citation type="journal article" date="2015" name="Nature">
        <title>rRNA introns, odd ribosomes, and small enigmatic genomes across a large radiation of phyla.</title>
        <authorList>
            <person name="Brown C.T."/>
            <person name="Hug L.A."/>
            <person name="Thomas B.C."/>
            <person name="Sharon I."/>
            <person name="Castelle C.J."/>
            <person name="Singh A."/>
            <person name="Wilkins M.J."/>
            <person name="Williams K.H."/>
            <person name="Banfield J.F."/>
        </authorList>
    </citation>
    <scope>NUCLEOTIDE SEQUENCE [LARGE SCALE GENOMIC DNA]</scope>
</reference>
<dbReference type="Proteomes" id="UP000034894">
    <property type="component" value="Unassembled WGS sequence"/>
</dbReference>
<sequence>MIESQIGLYTDWSFKPDKSTPPAFLLHPWHLETGSIVDIRDKSEFRDVDRFKSLNENYQNYFIYTSNAENADYAVMPSDWKYYRWSEKMHQGIQFLELMQHIQKRSIIQYNADDDLPLDLHADSLNSQNNPIVVRTSFNASNRRPNEYVMPGFVGDPLTVFGGGQLDIRRKNTEPIVSFCGWSANAPMSDRELKYFNELVENGFSSLNLDEQSELVYSFRATVLNNLQEYDKFKTDFIKRAGYCGGIDRDKNPEGLSKVRKEYFQSLINSDYVVCVRGKGNYSYRFYETLALGRIPIFVDTDSPLPFSDEINWKDYCIWVDHKDIDKIGEIVASHYQDITPEGYRDLQIKNRKIWEEMLTMEKYFYHLFRKINT</sequence>
<evidence type="ECO:0000259" key="1">
    <source>
        <dbReference type="Pfam" id="PF03016"/>
    </source>
</evidence>
<evidence type="ECO:0000313" key="3">
    <source>
        <dbReference type="Proteomes" id="UP000034894"/>
    </source>
</evidence>
<dbReference type="GO" id="GO:0016757">
    <property type="term" value="F:glycosyltransferase activity"/>
    <property type="evidence" value="ECO:0007669"/>
    <property type="project" value="InterPro"/>
</dbReference>
<protein>
    <recommendedName>
        <fullName evidence="1">Exostosin GT47 domain-containing protein</fullName>
    </recommendedName>
</protein>
<dbReference type="AlphaFoldDB" id="A0A0G1G8H6"/>
<name>A0A0G1G8H6_9BACT</name>
<organism evidence="2 3">
    <name type="scientific">Candidatus Gottesmanbacteria bacterium GW2011_GWA2_43_14</name>
    <dbReference type="NCBI Taxonomy" id="1618443"/>
    <lineage>
        <taxon>Bacteria</taxon>
        <taxon>Candidatus Gottesmaniibacteriota</taxon>
    </lineage>
</organism>
<dbReference type="PANTHER" id="PTHR11062">
    <property type="entry name" value="EXOSTOSIN HEPARAN SULFATE GLYCOSYLTRANSFERASE -RELATED"/>
    <property type="match status" value="1"/>
</dbReference>
<comment type="caution">
    <text evidence="2">The sequence shown here is derived from an EMBL/GenBank/DDBJ whole genome shotgun (WGS) entry which is preliminary data.</text>
</comment>
<dbReference type="Pfam" id="PF03016">
    <property type="entry name" value="Exostosin_GT47"/>
    <property type="match status" value="1"/>
</dbReference>
<accession>A0A0G1G8H6</accession>
<dbReference type="InterPro" id="IPR004263">
    <property type="entry name" value="Exostosin"/>
</dbReference>
<dbReference type="STRING" id="1618443.UV73_C0020G0005"/>
<feature type="domain" description="Exostosin GT47" evidence="1">
    <location>
        <begin position="248"/>
        <end position="334"/>
    </location>
</feature>
<dbReference type="EMBL" id="LCFP01000020">
    <property type="protein sequence ID" value="KKS95258.1"/>
    <property type="molecule type" value="Genomic_DNA"/>
</dbReference>
<evidence type="ECO:0000313" key="2">
    <source>
        <dbReference type="EMBL" id="KKS95258.1"/>
    </source>
</evidence>
<proteinExistence type="predicted"/>
<dbReference type="InterPro" id="IPR040911">
    <property type="entry name" value="Exostosin_GT47"/>
</dbReference>
<gene>
    <name evidence="2" type="ORF">UV73_C0020G0005</name>
</gene>